<dbReference type="EMBL" id="LDEV01001259">
    <property type="protein sequence ID" value="KLJ11939.1"/>
    <property type="molecule type" value="Genomic_DNA"/>
</dbReference>
<keyword evidence="2" id="KW-1185">Reference proteome</keyword>
<dbReference type="Proteomes" id="UP000053573">
    <property type="component" value="Unassembled WGS sequence"/>
</dbReference>
<reference evidence="2" key="1">
    <citation type="journal article" date="2015" name="PLoS Genet.">
        <title>The dynamic genome and transcriptome of the human fungal pathogen Blastomyces and close relative Emmonsia.</title>
        <authorList>
            <person name="Munoz J.F."/>
            <person name="Gauthier G.M."/>
            <person name="Desjardins C.A."/>
            <person name="Gallo J.E."/>
            <person name="Holder J."/>
            <person name="Sullivan T.D."/>
            <person name="Marty A.J."/>
            <person name="Carmen J.C."/>
            <person name="Chen Z."/>
            <person name="Ding L."/>
            <person name="Gujja S."/>
            <person name="Magrini V."/>
            <person name="Misas E."/>
            <person name="Mitreva M."/>
            <person name="Priest M."/>
            <person name="Saif S."/>
            <person name="Whiston E.A."/>
            <person name="Young S."/>
            <person name="Zeng Q."/>
            <person name="Goldman W.E."/>
            <person name="Mardis E.R."/>
            <person name="Taylor J.W."/>
            <person name="McEwen J.G."/>
            <person name="Clay O.K."/>
            <person name="Klein B.S."/>
            <person name="Cuomo C.A."/>
        </authorList>
    </citation>
    <scope>NUCLEOTIDE SEQUENCE [LARGE SCALE GENOMIC DNA]</scope>
    <source>
        <strain evidence="2">UAMH 139</strain>
    </source>
</reference>
<dbReference type="AlphaFoldDB" id="A0A0H1BK99"/>
<comment type="caution">
    <text evidence="1">The sequence shown here is derived from an EMBL/GenBank/DDBJ whole genome shotgun (WGS) entry which is preliminary data.</text>
</comment>
<proteinExistence type="predicted"/>
<sequence>MGAMRALQWQVPSLPRSKGGWAFSHRRALHLPSRETTSTTKEKNRPYHWSQGILLSVLQRNNWDIFWLYES</sequence>
<evidence type="ECO:0000313" key="1">
    <source>
        <dbReference type="EMBL" id="KLJ11939.1"/>
    </source>
</evidence>
<gene>
    <name evidence="1" type="ORF">EMPG_12904</name>
</gene>
<evidence type="ECO:0000313" key="2">
    <source>
        <dbReference type="Proteomes" id="UP000053573"/>
    </source>
</evidence>
<accession>A0A0H1BK99</accession>
<name>A0A0H1BK99_9EURO</name>
<organism evidence="1 2">
    <name type="scientific">Blastomyces silverae</name>
    <dbReference type="NCBI Taxonomy" id="2060906"/>
    <lineage>
        <taxon>Eukaryota</taxon>
        <taxon>Fungi</taxon>
        <taxon>Dikarya</taxon>
        <taxon>Ascomycota</taxon>
        <taxon>Pezizomycotina</taxon>
        <taxon>Eurotiomycetes</taxon>
        <taxon>Eurotiomycetidae</taxon>
        <taxon>Onygenales</taxon>
        <taxon>Ajellomycetaceae</taxon>
        <taxon>Blastomyces</taxon>
    </lineage>
</organism>
<protein>
    <submittedName>
        <fullName evidence="1">Uncharacterized protein</fullName>
    </submittedName>
</protein>